<gene>
    <name evidence="3" type="primary">LOC104223592</name>
</gene>
<dbReference type="KEGG" id="nsy:104223592"/>
<feature type="region of interest" description="Disordered" evidence="1">
    <location>
        <begin position="34"/>
        <end position="61"/>
    </location>
</feature>
<evidence type="ECO:0000256" key="1">
    <source>
        <dbReference type="SAM" id="MobiDB-lite"/>
    </source>
</evidence>
<evidence type="ECO:0000313" key="2">
    <source>
        <dbReference type="Proteomes" id="UP000189701"/>
    </source>
</evidence>
<dbReference type="RefSeq" id="XP_009773351.1">
    <property type="nucleotide sequence ID" value="XM_009775049.1"/>
</dbReference>
<dbReference type="Proteomes" id="UP000189701">
    <property type="component" value="Unplaced"/>
</dbReference>
<reference evidence="3" key="2">
    <citation type="submission" date="2025-08" db="UniProtKB">
        <authorList>
            <consortium name="RefSeq"/>
        </authorList>
    </citation>
    <scope>IDENTIFICATION</scope>
    <source>
        <tissue evidence="3">Leaf</tissue>
    </source>
</reference>
<reference evidence="2" key="1">
    <citation type="journal article" date="2013" name="Genome Biol.">
        <title>Reference genomes and transcriptomes of Nicotiana sylvestris and Nicotiana tomentosiformis.</title>
        <authorList>
            <person name="Sierro N."/>
            <person name="Battey J.N."/>
            <person name="Ouadi S."/>
            <person name="Bovet L."/>
            <person name="Goepfert S."/>
            <person name="Bakaher N."/>
            <person name="Peitsch M.C."/>
            <person name="Ivanov N.V."/>
        </authorList>
    </citation>
    <scope>NUCLEOTIDE SEQUENCE [LARGE SCALE GENOMIC DNA]</scope>
</reference>
<organism evidence="2 3">
    <name type="scientific">Nicotiana sylvestris</name>
    <name type="common">Wood tobacco</name>
    <name type="synonym">South American tobacco</name>
    <dbReference type="NCBI Taxonomy" id="4096"/>
    <lineage>
        <taxon>Eukaryota</taxon>
        <taxon>Viridiplantae</taxon>
        <taxon>Streptophyta</taxon>
        <taxon>Embryophyta</taxon>
        <taxon>Tracheophyta</taxon>
        <taxon>Spermatophyta</taxon>
        <taxon>Magnoliopsida</taxon>
        <taxon>eudicotyledons</taxon>
        <taxon>Gunneridae</taxon>
        <taxon>Pentapetalae</taxon>
        <taxon>asterids</taxon>
        <taxon>lamiids</taxon>
        <taxon>Solanales</taxon>
        <taxon>Solanaceae</taxon>
        <taxon>Nicotianoideae</taxon>
        <taxon>Nicotianeae</taxon>
        <taxon>Nicotiana</taxon>
    </lineage>
</organism>
<sequence length="177" mass="20113">MIKPEWIKFTNICESGEEIAVLILPDKIEYKVQKDEQTSEVPNADPPTLEPKQTDGEEDKESIAKKIRKLEKGIEQVNGKLEDFRKVVFVELDSLRGFINESVQTVLQMINSRNVQDDAKFAGSSTKNNDQQKDLNNQHFQFNIGEQVQASTSKREHVDGAVGQKNLPTHGDLYTHF</sequence>
<accession>A0A1U7W821</accession>
<keyword evidence="2" id="KW-1185">Reference proteome</keyword>
<protein>
    <submittedName>
        <fullName evidence="3">Uncharacterized protein LOC104223592</fullName>
    </submittedName>
</protein>
<name>A0A1U7W821_NICSY</name>
<dbReference type="GeneID" id="104223592"/>
<evidence type="ECO:0000313" key="3">
    <source>
        <dbReference type="RefSeq" id="XP_009773351.1"/>
    </source>
</evidence>
<dbReference type="AlphaFoldDB" id="A0A1U7W821"/>
<proteinExistence type="predicted"/>